<keyword evidence="3" id="KW-1185">Reference proteome</keyword>
<name>A0ABW1A3T3_9ACTN</name>
<accession>A0ABW1A3T3</accession>
<evidence type="ECO:0000259" key="1">
    <source>
        <dbReference type="Pfam" id="PF24696"/>
    </source>
</evidence>
<evidence type="ECO:0000313" key="2">
    <source>
        <dbReference type="EMBL" id="MFC5747870.1"/>
    </source>
</evidence>
<dbReference type="EMBL" id="JBHSON010000026">
    <property type="protein sequence ID" value="MFC5747870.1"/>
    <property type="molecule type" value="Genomic_DNA"/>
</dbReference>
<evidence type="ECO:0000313" key="3">
    <source>
        <dbReference type="Proteomes" id="UP001596074"/>
    </source>
</evidence>
<dbReference type="InterPro" id="IPR034904">
    <property type="entry name" value="FSCA_dom_sf"/>
</dbReference>
<proteinExistence type="predicted"/>
<dbReference type="Gene3D" id="3.30.300.130">
    <property type="entry name" value="Fe-S cluster assembly (FSCA)"/>
    <property type="match status" value="1"/>
</dbReference>
<dbReference type="Pfam" id="PF24696">
    <property type="entry name" value="UGSC"/>
    <property type="match status" value="1"/>
</dbReference>
<dbReference type="Proteomes" id="UP001596074">
    <property type="component" value="Unassembled WGS sequence"/>
</dbReference>
<organism evidence="2 3">
    <name type="scientific">Actinomadura rugatobispora</name>
    <dbReference type="NCBI Taxonomy" id="1994"/>
    <lineage>
        <taxon>Bacteria</taxon>
        <taxon>Bacillati</taxon>
        <taxon>Actinomycetota</taxon>
        <taxon>Actinomycetes</taxon>
        <taxon>Streptosporangiales</taxon>
        <taxon>Thermomonosporaceae</taxon>
        <taxon>Actinomadura</taxon>
    </lineage>
</organism>
<dbReference type="RefSeq" id="WP_378283497.1">
    <property type="nucleotide sequence ID" value="NZ_JBHSON010000026.1"/>
</dbReference>
<protein>
    <recommendedName>
        <fullName evidence="1">UGSC-like domain-containing protein</fullName>
    </recommendedName>
</protein>
<sequence length="270" mass="28473">MSTSATVSVEDAVQRLRPLIQGDGADLRLVRIDDAVGVVEIALELDDAGCGDCVLPPARLRDVLAMRLLDLGVASHRLVVRDPRTGSGPEHERVIVLDPTATVGGAAPTALPDVGPLEGKTVCLRVDVLWTSWDVASEQWKSMFEAAGANVRVFRRTQGLAGGDGDTADREWDDILTGADAAVVGLGNCGSCTSWTVKDAVRASHAGVPTAAVVTEHFAALGATLARSYGEPGLRLQVLPFPLQTRPDDEVRDIAVRTFPALLDLLGARA</sequence>
<dbReference type="InterPro" id="IPR057767">
    <property type="entry name" value="UGSC-like_dom"/>
</dbReference>
<gene>
    <name evidence="2" type="ORF">ACFPZN_19760</name>
</gene>
<reference evidence="3" key="1">
    <citation type="journal article" date="2019" name="Int. J. Syst. Evol. Microbiol.">
        <title>The Global Catalogue of Microorganisms (GCM) 10K type strain sequencing project: providing services to taxonomists for standard genome sequencing and annotation.</title>
        <authorList>
            <consortium name="The Broad Institute Genomics Platform"/>
            <consortium name="The Broad Institute Genome Sequencing Center for Infectious Disease"/>
            <person name="Wu L."/>
            <person name="Ma J."/>
        </authorList>
    </citation>
    <scope>NUCLEOTIDE SEQUENCE [LARGE SCALE GENOMIC DNA]</scope>
    <source>
        <strain evidence="3">KCTC 42087</strain>
    </source>
</reference>
<comment type="caution">
    <text evidence="2">The sequence shown here is derived from an EMBL/GenBank/DDBJ whole genome shotgun (WGS) entry which is preliminary data.</text>
</comment>
<feature type="domain" description="UGSC-like" evidence="1">
    <location>
        <begin position="96"/>
        <end position="267"/>
    </location>
</feature>